<organism evidence="1">
    <name type="scientific">Thermobifida fusca (strain YX)</name>
    <dbReference type="NCBI Taxonomy" id="269800"/>
    <lineage>
        <taxon>Bacteria</taxon>
        <taxon>Bacillati</taxon>
        <taxon>Actinomycetota</taxon>
        <taxon>Actinomycetes</taxon>
        <taxon>Streptosporangiales</taxon>
        <taxon>Nocardiopsidaceae</taxon>
        <taxon>Thermobifida</taxon>
    </lineage>
</organism>
<proteinExistence type="predicted"/>
<reference evidence="1" key="1">
    <citation type="submission" date="2005-07" db="EMBL/GenBank/DDBJ databases">
        <title>Complete sequence of Thermobifida fusca YX.</title>
        <authorList>
            <consortium name="US DOE Joint Genome Institute"/>
            <person name="Copeland A."/>
            <person name="Lucas S."/>
            <person name="Lapidus A."/>
            <person name="Barry K."/>
            <person name="Detter J.C."/>
            <person name="Glavina T."/>
            <person name="Hammon N."/>
            <person name="Israni S."/>
            <person name="Pitluck S."/>
            <person name="Di Bartolo G."/>
            <person name="Chain P."/>
            <person name="Schmutz J."/>
            <person name="Larimer F."/>
            <person name="Land M."/>
            <person name="Lykidis A."/>
            <person name="Richardson P."/>
        </authorList>
    </citation>
    <scope>NUCLEOTIDE SEQUENCE</scope>
    <source>
        <strain evidence="1">YX</strain>
    </source>
</reference>
<name>Q47Q94_THEFY</name>
<dbReference type="EMBL" id="CP000088">
    <property type="protein sequence ID" value="AAZ55375.1"/>
    <property type="molecule type" value="Genomic_DNA"/>
</dbReference>
<dbReference type="HOGENOM" id="CLU_3030972_0_0_11"/>
<evidence type="ECO:0000313" key="1">
    <source>
        <dbReference type="EMBL" id="AAZ55375.1"/>
    </source>
</evidence>
<protein>
    <submittedName>
        <fullName evidence="1">Uncharacterized protein</fullName>
    </submittedName>
</protein>
<gene>
    <name evidence="1" type="ordered locus">Tfu_1337</name>
</gene>
<accession>Q47Q94</accession>
<dbReference type="AlphaFoldDB" id="Q47Q94"/>
<dbReference type="KEGG" id="tfu:Tfu_1337"/>
<sequence length="55" mass="5828">MGAAAAISDTSLCGIAEKEDAVDPEDVFELAEAVVEGDTEEIVEETLEILFDVDL</sequence>